<feature type="compositionally biased region" description="Polar residues" evidence="1">
    <location>
        <begin position="14"/>
        <end position="33"/>
    </location>
</feature>
<comment type="caution">
    <text evidence="2">The sequence shown here is derived from an EMBL/GenBank/DDBJ whole genome shotgun (WGS) entry which is preliminary data.</text>
</comment>
<accession>A0A3L6F351</accession>
<evidence type="ECO:0000256" key="1">
    <source>
        <dbReference type="SAM" id="MobiDB-lite"/>
    </source>
</evidence>
<dbReference type="AlphaFoldDB" id="A0A3L6F351"/>
<evidence type="ECO:0000313" key="2">
    <source>
        <dbReference type="EMBL" id="PWZ26077.1"/>
    </source>
</evidence>
<gene>
    <name evidence="2" type="ORF">Zm00014a_012252</name>
</gene>
<proteinExistence type="predicted"/>
<reference evidence="2 3" key="1">
    <citation type="journal article" date="2018" name="Nat. Genet.">
        <title>Extensive intraspecific gene order and gene structural variations between Mo17 and other maize genomes.</title>
        <authorList>
            <person name="Sun S."/>
            <person name="Zhou Y."/>
            <person name="Chen J."/>
            <person name="Shi J."/>
            <person name="Zhao H."/>
            <person name="Zhao H."/>
            <person name="Song W."/>
            <person name="Zhang M."/>
            <person name="Cui Y."/>
            <person name="Dong X."/>
            <person name="Liu H."/>
            <person name="Ma X."/>
            <person name="Jiao Y."/>
            <person name="Wang B."/>
            <person name="Wei X."/>
            <person name="Stein J.C."/>
            <person name="Glaubitz J.C."/>
            <person name="Lu F."/>
            <person name="Yu G."/>
            <person name="Liang C."/>
            <person name="Fengler K."/>
            <person name="Li B."/>
            <person name="Rafalski A."/>
            <person name="Schnable P.S."/>
            <person name="Ware D.H."/>
            <person name="Buckler E.S."/>
            <person name="Lai J."/>
        </authorList>
    </citation>
    <scope>NUCLEOTIDE SEQUENCE [LARGE SCALE GENOMIC DNA]</scope>
    <source>
        <strain evidence="3">cv. Missouri 17</strain>
        <tissue evidence="2">Seedling</tissue>
    </source>
</reference>
<feature type="region of interest" description="Disordered" evidence="1">
    <location>
        <begin position="1"/>
        <end position="62"/>
    </location>
</feature>
<evidence type="ECO:0000313" key="3">
    <source>
        <dbReference type="Proteomes" id="UP000251960"/>
    </source>
</evidence>
<name>A0A3L6F351_MAIZE</name>
<dbReference type="EMBL" id="NCVQ01000005">
    <property type="protein sequence ID" value="PWZ26077.1"/>
    <property type="molecule type" value="Genomic_DNA"/>
</dbReference>
<sequence length="116" mass="12440">MDQSEASESESDRQPSPSDCTITMPCSPSTLSSARPPRRLIVPVRPTPASGSRNPDGESGKRPFVTAVLLHAGGSRSRPLRFLALLPGHIHFENRLSDMAVVGERNQRMLGSSCSG</sequence>
<organism evidence="2 3">
    <name type="scientific">Zea mays</name>
    <name type="common">Maize</name>
    <dbReference type="NCBI Taxonomy" id="4577"/>
    <lineage>
        <taxon>Eukaryota</taxon>
        <taxon>Viridiplantae</taxon>
        <taxon>Streptophyta</taxon>
        <taxon>Embryophyta</taxon>
        <taxon>Tracheophyta</taxon>
        <taxon>Spermatophyta</taxon>
        <taxon>Magnoliopsida</taxon>
        <taxon>Liliopsida</taxon>
        <taxon>Poales</taxon>
        <taxon>Poaceae</taxon>
        <taxon>PACMAD clade</taxon>
        <taxon>Panicoideae</taxon>
        <taxon>Andropogonodae</taxon>
        <taxon>Andropogoneae</taxon>
        <taxon>Tripsacinae</taxon>
        <taxon>Zea</taxon>
    </lineage>
</organism>
<feature type="compositionally biased region" description="Low complexity" evidence="1">
    <location>
        <begin position="39"/>
        <end position="48"/>
    </location>
</feature>
<dbReference type="Proteomes" id="UP000251960">
    <property type="component" value="Chromosome 4"/>
</dbReference>
<protein>
    <submittedName>
        <fullName evidence="2">Uncharacterized protein</fullName>
    </submittedName>
</protein>